<evidence type="ECO:0000313" key="3">
    <source>
        <dbReference type="Proteomes" id="UP001597218"/>
    </source>
</evidence>
<dbReference type="Pfam" id="PF03475">
    <property type="entry name" value="YiiM_3-alpha"/>
    <property type="match status" value="1"/>
</dbReference>
<protein>
    <submittedName>
        <fullName evidence="2">MOSC domain-containing protein</fullName>
    </submittedName>
</protein>
<dbReference type="InterPro" id="IPR052353">
    <property type="entry name" value="Benzoxazolinone_Detox_Enz"/>
</dbReference>
<dbReference type="Proteomes" id="UP001597218">
    <property type="component" value="Unassembled WGS sequence"/>
</dbReference>
<evidence type="ECO:0000259" key="1">
    <source>
        <dbReference type="PROSITE" id="PS51340"/>
    </source>
</evidence>
<dbReference type="PROSITE" id="PS51340">
    <property type="entry name" value="MOSC"/>
    <property type="match status" value="1"/>
</dbReference>
<dbReference type="InterPro" id="IPR011037">
    <property type="entry name" value="Pyrv_Knase-like_insert_dom_sf"/>
</dbReference>
<dbReference type="Gene3D" id="2.40.33.20">
    <property type="entry name" value="PK beta-barrel domain-like"/>
    <property type="match status" value="1"/>
</dbReference>
<dbReference type="PANTHER" id="PTHR30212">
    <property type="entry name" value="PROTEIN YIIM"/>
    <property type="match status" value="1"/>
</dbReference>
<evidence type="ECO:0000313" key="2">
    <source>
        <dbReference type="EMBL" id="MFD1928205.1"/>
    </source>
</evidence>
<gene>
    <name evidence="2" type="ORF">ACFSFY_09055</name>
</gene>
<dbReference type="InterPro" id="IPR005302">
    <property type="entry name" value="MoCF_Sase_C"/>
</dbReference>
<dbReference type="PANTHER" id="PTHR30212:SF2">
    <property type="entry name" value="PROTEIN YIIM"/>
    <property type="match status" value="1"/>
</dbReference>
<dbReference type="Pfam" id="PF03473">
    <property type="entry name" value="MOSC"/>
    <property type="match status" value="1"/>
</dbReference>
<keyword evidence="3" id="KW-1185">Reference proteome</keyword>
<sequence>MKYGENKEVVTAICKETVEEAYLEKQGFIGDDVADLRFHGGPDRAVCVYSYEHYSFWEKEFGSSLPSAAFGENLLVENMLEQDVYIGDVFQIGEAVIQITQGRVPCHIINKRTSNEALLKRMVETGYTGYLCRVIKEGMVRNDSEIILIEPHPKQISIDFANQVFFHRPKDIEGIQKILEVAELAEEWQKPLLKRLENLTKPV</sequence>
<accession>A0ABW4SFM1</accession>
<name>A0ABW4SFM1_9BACL</name>
<organism evidence="2 3">
    <name type="scientific">Sporosarcina siberiensis</name>
    <dbReference type="NCBI Taxonomy" id="1365606"/>
    <lineage>
        <taxon>Bacteria</taxon>
        <taxon>Bacillati</taxon>
        <taxon>Bacillota</taxon>
        <taxon>Bacilli</taxon>
        <taxon>Bacillales</taxon>
        <taxon>Caryophanaceae</taxon>
        <taxon>Sporosarcina</taxon>
    </lineage>
</organism>
<dbReference type="EMBL" id="JBHUGI010000024">
    <property type="protein sequence ID" value="MFD1928205.1"/>
    <property type="molecule type" value="Genomic_DNA"/>
</dbReference>
<dbReference type="InterPro" id="IPR005163">
    <property type="entry name" value="Tri_helical_YiiM-like"/>
</dbReference>
<dbReference type="RefSeq" id="WP_381537337.1">
    <property type="nucleotide sequence ID" value="NZ_JBHUGI010000024.1"/>
</dbReference>
<proteinExistence type="predicted"/>
<reference evidence="3" key="1">
    <citation type="journal article" date="2019" name="Int. J. Syst. Evol. Microbiol.">
        <title>The Global Catalogue of Microorganisms (GCM) 10K type strain sequencing project: providing services to taxonomists for standard genome sequencing and annotation.</title>
        <authorList>
            <consortium name="The Broad Institute Genomics Platform"/>
            <consortium name="The Broad Institute Genome Sequencing Center for Infectious Disease"/>
            <person name="Wu L."/>
            <person name="Ma J."/>
        </authorList>
    </citation>
    <scope>NUCLEOTIDE SEQUENCE [LARGE SCALE GENOMIC DNA]</scope>
    <source>
        <strain evidence="3">CGMCC 4.7177</strain>
    </source>
</reference>
<comment type="caution">
    <text evidence="2">The sequence shown here is derived from an EMBL/GenBank/DDBJ whole genome shotgun (WGS) entry which is preliminary data.</text>
</comment>
<dbReference type="SUPFAM" id="SSF50800">
    <property type="entry name" value="PK beta-barrel domain-like"/>
    <property type="match status" value="1"/>
</dbReference>
<feature type="domain" description="MOSC" evidence="1">
    <location>
        <begin position="15"/>
        <end position="149"/>
    </location>
</feature>